<organism evidence="2 3">
    <name type="scientific">candidate division WS6 bacterium GW2011_GWB1_33_6</name>
    <dbReference type="NCBI Taxonomy" id="1619088"/>
    <lineage>
        <taxon>Bacteria</taxon>
        <taxon>Candidatus Dojkabacteria</taxon>
    </lineage>
</organism>
<feature type="region of interest" description="Disordered" evidence="1">
    <location>
        <begin position="1"/>
        <end position="43"/>
    </location>
</feature>
<sequence>MKTIYDVDPYASEKKGKPSSRFLKEEEKRRQKKQHNGGRPRHK</sequence>
<evidence type="ECO:0000313" key="2">
    <source>
        <dbReference type="EMBL" id="KKP55319.1"/>
    </source>
</evidence>
<feature type="compositionally biased region" description="Basic residues" evidence="1">
    <location>
        <begin position="30"/>
        <end position="43"/>
    </location>
</feature>
<dbReference type="Proteomes" id="UP000034488">
    <property type="component" value="Unassembled WGS sequence"/>
</dbReference>
<dbReference type="AlphaFoldDB" id="A0A0G0AEW8"/>
<name>A0A0G0AEW8_9BACT</name>
<evidence type="ECO:0000313" key="3">
    <source>
        <dbReference type="Proteomes" id="UP000034488"/>
    </source>
</evidence>
<comment type="caution">
    <text evidence="2">The sequence shown here is derived from an EMBL/GenBank/DDBJ whole genome shotgun (WGS) entry which is preliminary data.</text>
</comment>
<gene>
    <name evidence="2" type="ORF">UR47_C0002G0036</name>
</gene>
<protein>
    <submittedName>
        <fullName evidence="2">Uncharacterized protein</fullName>
    </submittedName>
</protein>
<evidence type="ECO:0000256" key="1">
    <source>
        <dbReference type="SAM" id="MobiDB-lite"/>
    </source>
</evidence>
<feature type="compositionally biased region" description="Basic and acidic residues" evidence="1">
    <location>
        <begin position="11"/>
        <end position="29"/>
    </location>
</feature>
<dbReference type="EMBL" id="LBPI01000002">
    <property type="protein sequence ID" value="KKP55319.1"/>
    <property type="molecule type" value="Genomic_DNA"/>
</dbReference>
<reference evidence="2 3" key="1">
    <citation type="journal article" date="2015" name="Nature">
        <title>rRNA introns, odd ribosomes, and small enigmatic genomes across a large radiation of phyla.</title>
        <authorList>
            <person name="Brown C.T."/>
            <person name="Hug L.A."/>
            <person name="Thomas B.C."/>
            <person name="Sharon I."/>
            <person name="Castelle C.J."/>
            <person name="Singh A."/>
            <person name="Wilkins M.J."/>
            <person name="Williams K.H."/>
            <person name="Banfield J.F."/>
        </authorList>
    </citation>
    <scope>NUCLEOTIDE SEQUENCE [LARGE SCALE GENOMIC DNA]</scope>
</reference>
<proteinExistence type="predicted"/>
<accession>A0A0G0AEW8</accession>